<accession>A0A9N9AER5</accession>
<evidence type="ECO:0000313" key="1">
    <source>
        <dbReference type="EMBL" id="CAG8527450.1"/>
    </source>
</evidence>
<gene>
    <name evidence="1" type="ORF">CPELLU_LOCUS3684</name>
</gene>
<organism evidence="1 2">
    <name type="scientific">Cetraspora pellucida</name>
    <dbReference type="NCBI Taxonomy" id="1433469"/>
    <lineage>
        <taxon>Eukaryota</taxon>
        <taxon>Fungi</taxon>
        <taxon>Fungi incertae sedis</taxon>
        <taxon>Mucoromycota</taxon>
        <taxon>Glomeromycotina</taxon>
        <taxon>Glomeromycetes</taxon>
        <taxon>Diversisporales</taxon>
        <taxon>Gigasporaceae</taxon>
        <taxon>Cetraspora</taxon>
    </lineage>
</organism>
<protein>
    <submittedName>
        <fullName evidence="1">20784_t:CDS:1</fullName>
    </submittedName>
</protein>
<dbReference type="Proteomes" id="UP000789759">
    <property type="component" value="Unassembled WGS sequence"/>
</dbReference>
<dbReference type="AlphaFoldDB" id="A0A9N9AER5"/>
<keyword evidence="2" id="KW-1185">Reference proteome</keyword>
<reference evidence="1" key="1">
    <citation type="submission" date="2021-06" db="EMBL/GenBank/DDBJ databases">
        <authorList>
            <person name="Kallberg Y."/>
            <person name="Tangrot J."/>
            <person name="Rosling A."/>
        </authorList>
    </citation>
    <scope>NUCLEOTIDE SEQUENCE</scope>
    <source>
        <strain evidence="1">FL966</strain>
    </source>
</reference>
<comment type="caution">
    <text evidence="1">The sequence shown here is derived from an EMBL/GenBank/DDBJ whole genome shotgun (WGS) entry which is preliminary data.</text>
</comment>
<name>A0A9N9AER5_9GLOM</name>
<sequence length="96" mass="10925">MFQKTHACSVRRVSIKDKEKSLFPSSKKKNISVVKAWLIEGKSLGLRNVESHPTISELSHQDIIKEQRPLYISTTSKCLILKLDSKAQEGTEEQDK</sequence>
<dbReference type="EMBL" id="CAJVQA010001824">
    <property type="protein sequence ID" value="CAG8527450.1"/>
    <property type="molecule type" value="Genomic_DNA"/>
</dbReference>
<evidence type="ECO:0000313" key="2">
    <source>
        <dbReference type="Proteomes" id="UP000789759"/>
    </source>
</evidence>
<proteinExistence type="predicted"/>